<feature type="non-terminal residue" evidence="1">
    <location>
        <position position="198"/>
    </location>
</feature>
<sequence length="198" mass="21555">MDQAWRILDPTAPKPVLDRQLAINRRQFFSRGATGIGTAALAWLLGQDGLLAASEDKQGGILGASHLPAKAKRVIYLFQNGAPTHIDLFDYKPRLHKLHGTPVPEKYLAGKRFSTMTGNPSGKLMLEPVEPFSQHGKSGAWVSKFMPHTAKIVDDLCFIKSMHTEAVNHAPAISFLLSGSEMPGRPTIGAWLNYGLGS</sequence>
<dbReference type="EMBL" id="UINC01097923">
    <property type="protein sequence ID" value="SVC56026.1"/>
    <property type="molecule type" value="Genomic_DNA"/>
</dbReference>
<accession>A0A382N4M0</accession>
<name>A0A382N4M0_9ZZZZ</name>
<gene>
    <name evidence="1" type="ORF">METZ01_LOCUS308880</name>
</gene>
<dbReference type="Pfam" id="PF07394">
    <property type="entry name" value="DUF1501"/>
    <property type="match status" value="1"/>
</dbReference>
<organism evidence="1">
    <name type="scientific">marine metagenome</name>
    <dbReference type="NCBI Taxonomy" id="408172"/>
    <lineage>
        <taxon>unclassified sequences</taxon>
        <taxon>metagenomes</taxon>
        <taxon>ecological metagenomes</taxon>
    </lineage>
</organism>
<protein>
    <submittedName>
        <fullName evidence="1">Uncharacterized protein</fullName>
    </submittedName>
</protein>
<proteinExistence type="predicted"/>
<dbReference type="InterPro" id="IPR010869">
    <property type="entry name" value="DUF1501"/>
</dbReference>
<reference evidence="1" key="1">
    <citation type="submission" date="2018-05" db="EMBL/GenBank/DDBJ databases">
        <authorList>
            <person name="Lanie J.A."/>
            <person name="Ng W.-L."/>
            <person name="Kazmierczak K.M."/>
            <person name="Andrzejewski T.M."/>
            <person name="Davidsen T.M."/>
            <person name="Wayne K.J."/>
            <person name="Tettelin H."/>
            <person name="Glass J.I."/>
            <person name="Rusch D."/>
            <person name="Podicherti R."/>
            <person name="Tsui H.-C.T."/>
            <person name="Winkler M.E."/>
        </authorList>
    </citation>
    <scope>NUCLEOTIDE SEQUENCE</scope>
</reference>
<dbReference type="AlphaFoldDB" id="A0A382N4M0"/>
<evidence type="ECO:0000313" key="1">
    <source>
        <dbReference type="EMBL" id="SVC56026.1"/>
    </source>
</evidence>